<dbReference type="GO" id="GO:0000976">
    <property type="term" value="F:transcription cis-regulatory region binding"/>
    <property type="evidence" value="ECO:0007669"/>
    <property type="project" value="InterPro"/>
</dbReference>
<evidence type="ECO:0000256" key="8">
    <source>
        <dbReference type="SAM" id="MobiDB-lite"/>
    </source>
</evidence>
<evidence type="ECO:0000256" key="2">
    <source>
        <dbReference type="ARBA" id="ARBA00022771"/>
    </source>
</evidence>
<dbReference type="Proteomes" id="UP000821853">
    <property type="component" value="Chromosome 10"/>
</dbReference>
<keyword evidence="1" id="KW-0479">Metal-binding</keyword>
<evidence type="ECO:0000259" key="11">
    <source>
        <dbReference type="PROSITE" id="PS51507"/>
    </source>
</evidence>
<feature type="region of interest" description="Disordered" evidence="8">
    <location>
        <begin position="605"/>
        <end position="729"/>
    </location>
</feature>
<dbReference type="InterPro" id="IPR036612">
    <property type="entry name" value="KH_dom_type_1_sf"/>
</dbReference>
<dbReference type="PROSITE" id="PS50157">
    <property type="entry name" value="ZINC_FINGER_C2H2_2"/>
    <property type="match status" value="1"/>
</dbReference>
<dbReference type="Pfam" id="PF00605">
    <property type="entry name" value="IRF"/>
    <property type="match status" value="1"/>
</dbReference>
<reference evidence="12 13" key="1">
    <citation type="journal article" date="2020" name="Cell">
        <title>Large-Scale Comparative Analyses of Tick Genomes Elucidate Their Genetic Diversity and Vector Capacities.</title>
        <authorList>
            <consortium name="Tick Genome and Microbiome Consortium (TIGMIC)"/>
            <person name="Jia N."/>
            <person name="Wang J."/>
            <person name="Shi W."/>
            <person name="Du L."/>
            <person name="Sun Y."/>
            <person name="Zhan W."/>
            <person name="Jiang J.F."/>
            <person name="Wang Q."/>
            <person name="Zhang B."/>
            <person name="Ji P."/>
            <person name="Bell-Sakyi L."/>
            <person name="Cui X.M."/>
            <person name="Yuan T.T."/>
            <person name="Jiang B.G."/>
            <person name="Yang W.F."/>
            <person name="Lam T.T."/>
            <person name="Chang Q.C."/>
            <person name="Ding S.J."/>
            <person name="Wang X.J."/>
            <person name="Zhu J.G."/>
            <person name="Ruan X.D."/>
            <person name="Zhao L."/>
            <person name="Wei J.T."/>
            <person name="Ye R.Z."/>
            <person name="Que T.C."/>
            <person name="Du C.H."/>
            <person name="Zhou Y.H."/>
            <person name="Cheng J.X."/>
            <person name="Dai P.F."/>
            <person name="Guo W.B."/>
            <person name="Han X.H."/>
            <person name="Huang E.J."/>
            <person name="Li L.F."/>
            <person name="Wei W."/>
            <person name="Gao Y.C."/>
            <person name="Liu J.Z."/>
            <person name="Shao H.Z."/>
            <person name="Wang X."/>
            <person name="Wang C.C."/>
            <person name="Yang T.C."/>
            <person name="Huo Q.B."/>
            <person name="Li W."/>
            <person name="Chen H.Y."/>
            <person name="Chen S.E."/>
            <person name="Zhou L.G."/>
            <person name="Ni X.B."/>
            <person name="Tian J.H."/>
            <person name="Sheng Y."/>
            <person name="Liu T."/>
            <person name="Pan Y.S."/>
            <person name="Xia L.Y."/>
            <person name="Li J."/>
            <person name="Zhao F."/>
            <person name="Cao W.C."/>
        </authorList>
    </citation>
    <scope>NUCLEOTIDE SEQUENCE [LARGE SCALE GENOMIC DNA]</scope>
    <source>
        <strain evidence="12">HaeL-2018</strain>
    </source>
</reference>
<dbReference type="SMART" id="SM00980">
    <property type="entry name" value="THAP"/>
    <property type="match status" value="1"/>
</dbReference>
<feature type="compositionally biased region" description="Basic residues" evidence="8">
    <location>
        <begin position="607"/>
        <end position="616"/>
    </location>
</feature>
<dbReference type="EMBL" id="JABSTR010000002">
    <property type="protein sequence ID" value="KAH9363554.1"/>
    <property type="molecule type" value="Genomic_DNA"/>
</dbReference>
<dbReference type="CDD" id="cd22419">
    <property type="entry name" value="KH-I_ASCC1"/>
    <property type="match status" value="1"/>
</dbReference>
<dbReference type="InterPro" id="IPR006612">
    <property type="entry name" value="THAP_Znf"/>
</dbReference>
<dbReference type="GO" id="GO:0006307">
    <property type="term" value="P:DNA alkylation repair"/>
    <property type="evidence" value="ECO:0007669"/>
    <property type="project" value="InterPro"/>
</dbReference>
<protein>
    <submittedName>
        <fullName evidence="12">Uncharacterized protein</fullName>
    </submittedName>
</protein>
<organism evidence="12 13">
    <name type="scientific">Haemaphysalis longicornis</name>
    <name type="common">Bush tick</name>
    <dbReference type="NCBI Taxonomy" id="44386"/>
    <lineage>
        <taxon>Eukaryota</taxon>
        <taxon>Metazoa</taxon>
        <taxon>Ecdysozoa</taxon>
        <taxon>Arthropoda</taxon>
        <taxon>Chelicerata</taxon>
        <taxon>Arachnida</taxon>
        <taxon>Acari</taxon>
        <taxon>Parasitiformes</taxon>
        <taxon>Ixodida</taxon>
        <taxon>Ixodoidea</taxon>
        <taxon>Ixodidae</taxon>
        <taxon>Haemaphysalinae</taxon>
        <taxon>Haemaphysalis</taxon>
    </lineage>
</organism>
<dbReference type="Gene3D" id="3.30.1370.10">
    <property type="entry name" value="K Homology domain, type 1"/>
    <property type="match status" value="1"/>
</dbReference>
<evidence type="ECO:0000259" key="10">
    <source>
        <dbReference type="PROSITE" id="PS50950"/>
    </source>
</evidence>
<dbReference type="SUPFAM" id="SSF57667">
    <property type="entry name" value="beta-beta-alpha zinc fingers"/>
    <property type="match status" value="2"/>
</dbReference>
<accession>A0A9J6FKC8</accession>
<dbReference type="SMART" id="SM00692">
    <property type="entry name" value="DM3"/>
    <property type="match status" value="1"/>
</dbReference>
<dbReference type="InterPro" id="IPR009210">
    <property type="entry name" value="ASCC1"/>
</dbReference>
<dbReference type="InterPro" id="IPR036388">
    <property type="entry name" value="WH-like_DNA-bd_sf"/>
</dbReference>
<dbReference type="SUPFAM" id="SSF46785">
    <property type="entry name" value="Winged helix' DNA-binding domain"/>
    <property type="match status" value="1"/>
</dbReference>
<dbReference type="AlphaFoldDB" id="A0A9J6FKC8"/>
<dbReference type="Pfam" id="PF05485">
    <property type="entry name" value="THAP"/>
    <property type="match status" value="1"/>
</dbReference>
<dbReference type="Gene3D" id="6.20.210.20">
    <property type="entry name" value="THAP domain"/>
    <property type="match status" value="1"/>
</dbReference>
<dbReference type="Pfam" id="PF00013">
    <property type="entry name" value="KH_1"/>
    <property type="match status" value="1"/>
</dbReference>
<dbReference type="GO" id="GO:0003723">
    <property type="term" value="F:RNA binding"/>
    <property type="evidence" value="ECO:0007669"/>
    <property type="project" value="UniProtKB-UniRule"/>
</dbReference>
<dbReference type="SUPFAM" id="SSF57716">
    <property type="entry name" value="Glucocorticoid receptor-like (DNA-binding domain)"/>
    <property type="match status" value="1"/>
</dbReference>
<dbReference type="OrthoDB" id="6495355at2759"/>
<dbReference type="Pfam" id="PF10469">
    <property type="entry name" value="AKAP7_NLS"/>
    <property type="match status" value="1"/>
</dbReference>
<evidence type="ECO:0000313" key="13">
    <source>
        <dbReference type="Proteomes" id="UP000821853"/>
    </source>
</evidence>
<evidence type="ECO:0000256" key="4">
    <source>
        <dbReference type="ARBA" id="ARBA00023125"/>
    </source>
</evidence>
<dbReference type="PANTHER" id="PTHR13360">
    <property type="entry name" value="ACTIVATING SIGNAL COINTEGRATOR 1 COMPLEX SUBUNIT 1"/>
    <property type="match status" value="1"/>
</dbReference>
<evidence type="ECO:0000256" key="1">
    <source>
        <dbReference type="ARBA" id="ARBA00022723"/>
    </source>
</evidence>
<evidence type="ECO:0000313" key="12">
    <source>
        <dbReference type="EMBL" id="KAH9363554.1"/>
    </source>
</evidence>
<dbReference type="GO" id="GO:0006355">
    <property type="term" value="P:regulation of DNA-templated transcription"/>
    <property type="evidence" value="ECO:0007669"/>
    <property type="project" value="TreeGrafter"/>
</dbReference>
<feature type="domain" description="THAP-type" evidence="10">
    <location>
        <begin position="12"/>
        <end position="97"/>
    </location>
</feature>
<proteinExistence type="predicted"/>
<dbReference type="Gene3D" id="3.90.1140.10">
    <property type="entry name" value="Cyclic phosphodiesterase"/>
    <property type="match status" value="1"/>
</dbReference>
<evidence type="ECO:0000256" key="6">
    <source>
        <dbReference type="PROSITE-ProRule" id="PRU00117"/>
    </source>
</evidence>
<keyword evidence="4 7" id="KW-0238">DNA-binding</keyword>
<dbReference type="GO" id="GO:0005634">
    <property type="term" value="C:nucleus"/>
    <property type="evidence" value="ECO:0007669"/>
    <property type="project" value="TreeGrafter"/>
</dbReference>
<dbReference type="VEuPathDB" id="VectorBase:HLOH_044713"/>
<evidence type="ECO:0000256" key="5">
    <source>
        <dbReference type="PROSITE-ProRule" id="PRU00042"/>
    </source>
</evidence>
<dbReference type="PROSITE" id="PS50950">
    <property type="entry name" value="ZF_THAP"/>
    <property type="match status" value="1"/>
</dbReference>
<dbReference type="Gene3D" id="3.30.160.60">
    <property type="entry name" value="Classic Zinc Finger"/>
    <property type="match status" value="1"/>
</dbReference>
<keyword evidence="2 5" id="KW-0863">Zinc-finger</keyword>
<sequence>MTKLSPPRGNIQPVSRCCAPTCANSSDNTSGVSFFRFPKDEERCKKWVANCGRLDLQDKPAEKLFANYRLCSAHFQKASFSSTYRNRLVWNAVPTLFKHGDATVVSKGPSKRKPLPPGSQQKFRRFFGFASKRRTSVQLRPSSMVQPMATTYRKAEAGNHAAKTVEVVGEEQAAEGPRLPVYIEDHMYAAPTLHVIRSSMEGSSKAPATKIFRLDPENNNRLVMDVVDGEDPAAVKAAMEAVEAALPLLQLSQQPPLHQGGAGGATPTITYVTMPASSAPPSVGDFAGMESVPAGTTFTVTVEDPPASELTLYLPPSSPNRGRHGGRRDFLLPHLDSGTFGERLQWIDRQNGIFQIGWYHKNAAQWTNDDCVVFLEWDRLKKRPVAHSPQYWMEAKQRFRAALGKVSVAWVPPAGSAQFKNVKLRKIKFGKDVALPRTWKPRTAKPVSREGRCHRPTISRVELNGGLAVCHKCGYTTRNQRVFLRHRMMHRDVRAFCCRYCPQRFCLPESLFLHLQVHTESYPYTCSSCGVRTRLLLQLWRHELRSLAQRLCFCHRCGLICHVRENLRTHLRKVHGVCVPAAFDTKPFEVCPGFHKPLKVADAKLKAPAKRGRPGKKASAAKPAEKAKAVGRPKAAKPKVERPKADDLKPKSVRPGTVKRKLGDAARPVGRPRGLKASAVKPKSPRLLAATKSKLDDAKSPSAKRFKGESVGDDTEGSKPGRNSLSNRTVKVQHGSTVKLEGFVISDAVSSELGSCDLPKSATHTARKSTPQATVPTIMAFPTSVGELTLNTSTAAAVPIEQGRRRTQRMRPPKRKVSTNMDIINCELLWIDGCCYRKLTPVNRFSLGDSEGCSNGANSYEDEPTCLGPKLSTTSQSHSDDSSAMGPKGFFRVSLYVPQRFLPRLCGKKHAVRMQMEHDTNTMIKMPPQDKLEDVIITGSSEADVESAQLRISTIMNAFRQHESYTHFVCFPLNHPKLGSMLDEFKEIVMKSCTGRGLDGSLFASKQKLHLTIGMLVLLDGREIAAAQRVLDGCQELITTILEEAPLVVRVNGLEIMNDDECEVDVLYAKVSSCTKDGTPRSPDKCKLQMLADEVAKRFLDSGFMLRQHERGPASRGMEHVKLHMTLMNTRLREQRFATENTALAPARKPRNSFDASAIMKRNRDVNFGRIHVPSINVVDPHDCDGDGFYKRVASLALPKQHPS</sequence>
<dbReference type="InterPro" id="IPR019510">
    <property type="entry name" value="AKAP7-like_phosphoesterase"/>
</dbReference>
<evidence type="ECO:0000256" key="7">
    <source>
        <dbReference type="PROSITE-ProRule" id="PRU00309"/>
    </source>
</evidence>
<dbReference type="PROSITE" id="PS00028">
    <property type="entry name" value="ZINC_FINGER_C2H2_1"/>
    <property type="match status" value="2"/>
</dbReference>
<dbReference type="SMART" id="SM00355">
    <property type="entry name" value="ZnF_C2H2"/>
    <property type="match status" value="4"/>
</dbReference>
<dbReference type="GO" id="GO:0008270">
    <property type="term" value="F:zinc ion binding"/>
    <property type="evidence" value="ECO:0007669"/>
    <property type="project" value="UniProtKB-KW"/>
</dbReference>
<dbReference type="InterPro" id="IPR013087">
    <property type="entry name" value="Znf_C2H2_type"/>
</dbReference>
<evidence type="ECO:0000256" key="3">
    <source>
        <dbReference type="ARBA" id="ARBA00022833"/>
    </source>
</evidence>
<dbReference type="PROSITE" id="PS50084">
    <property type="entry name" value="KH_TYPE_1"/>
    <property type="match status" value="1"/>
</dbReference>
<keyword evidence="13" id="KW-1185">Reference proteome</keyword>
<keyword evidence="3" id="KW-0862">Zinc</keyword>
<comment type="caution">
    <text evidence="12">The sequence shown here is derived from an EMBL/GenBank/DDBJ whole genome shotgun (WGS) entry which is preliminary data.</text>
</comment>
<feature type="domain" description="C2H2-type" evidence="9">
    <location>
        <begin position="496"/>
        <end position="523"/>
    </location>
</feature>
<dbReference type="InterPro" id="IPR038441">
    <property type="entry name" value="THAP_Znf_sf"/>
</dbReference>
<dbReference type="InterPro" id="IPR036236">
    <property type="entry name" value="Znf_C2H2_sf"/>
</dbReference>
<dbReference type="InterPro" id="IPR036390">
    <property type="entry name" value="WH_DNA-bd_sf"/>
</dbReference>
<keyword evidence="6" id="KW-0694">RNA-binding</keyword>
<gene>
    <name evidence="12" type="ORF">HPB48_005913</name>
</gene>
<feature type="compositionally biased region" description="Basic and acidic residues" evidence="8">
    <location>
        <begin position="638"/>
        <end position="650"/>
    </location>
</feature>
<dbReference type="SUPFAM" id="SSF54791">
    <property type="entry name" value="Eukaryotic type KH-domain (KH-domain type I)"/>
    <property type="match status" value="1"/>
</dbReference>
<dbReference type="PROSITE" id="PS51507">
    <property type="entry name" value="IRF_2"/>
    <property type="match status" value="1"/>
</dbReference>
<dbReference type="PANTHER" id="PTHR13360:SF1">
    <property type="entry name" value="ACTIVATING SIGNAL COINTEGRATOR 1 COMPLEX SUBUNIT 1"/>
    <property type="match status" value="1"/>
</dbReference>
<dbReference type="Gene3D" id="1.10.10.10">
    <property type="entry name" value="Winged helix-like DNA-binding domain superfamily/Winged helix DNA-binding domain"/>
    <property type="match status" value="1"/>
</dbReference>
<feature type="domain" description="IRF tryptophan pentad repeat" evidence="11">
    <location>
        <begin position="324"/>
        <end position="429"/>
    </location>
</feature>
<dbReference type="InterPro" id="IPR001346">
    <property type="entry name" value="Interferon_reg_fact_DNA-bd_dom"/>
</dbReference>
<dbReference type="InterPro" id="IPR004088">
    <property type="entry name" value="KH_dom_type_1"/>
</dbReference>
<name>A0A9J6FKC8_HAELO</name>
<evidence type="ECO:0000259" key="9">
    <source>
        <dbReference type="PROSITE" id="PS50157"/>
    </source>
</evidence>
<dbReference type="InterPro" id="IPR047538">
    <property type="entry name" value="KH-I_ASCC1"/>
</dbReference>